<evidence type="ECO:0000313" key="2">
    <source>
        <dbReference type="Proteomes" id="UP000470213"/>
    </source>
</evidence>
<proteinExistence type="predicted"/>
<accession>A0A7X5LPL8</accession>
<protein>
    <submittedName>
        <fullName evidence="1">Uncharacterized protein</fullName>
    </submittedName>
</protein>
<comment type="caution">
    <text evidence="1">The sequence shown here is derived from an EMBL/GenBank/DDBJ whole genome shotgun (WGS) entry which is preliminary data.</text>
</comment>
<reference evidence="1 2" key="1">
    <citation type="submission" date="2020-01" db="EMBL/GenBank/DDBJ databases">
        <authorList>
            <person name="Chen J."/>
            <person name="Zhu S."/>
            <person name="Yang J."/>
        </authorList>
    </citation>
    <scope>NUCLEOTIDE SEQUENCE [LARGE SCALE GENOMIC DNA]</scope>
    <source>
        <strain evidence="1 2">345S023</strain>
    </source>
</reference>
<name>A0A7X5LPL8_9ALTE</name>
<sequence>MSKFEIAITTLFIGFVLGQATDVAKYYLIVWRKKKAFKEEVSDHLNHMHYLKDRLCTIAKDFSAPEVIGLPIPGKIKTYIFSKYYAEILPHLSSSMRQLYIEHYGTIDSFNSCLSEIPRTESELIGKKLVNLYYYVCQLTETARFVLSEEKASVKDNVKLMSSINESASKFAQEYDLLQMQ</sequence>
<organism evidence="1 2">
    <name type="scientific">Alteromonas profundi</name>
    <dbReference type="NCBI Taxonomy" id="2696062"/>
    <lineage>
        <taxon>Bacteria</taxon>
        <taxon>Pseudomonadati</taxon>
        <taxon>Pseudomonadota</taxon>
        <taxon>Gammaproteobacteria</taxon>
        <taxon>Alteromonadales</taxon>
        <taxon>Alteromonadaceae</taxon>
        <taxon>Alteromonas/Salinimonas group</taxon>
        <taxon>Alteromonas</taxon>
    </lineage>
</organism>
<keyword evidence="2" id="KW-1185">Reference proteome</keyword>
<dbReference type="RefSeq" id="WP_163088686.1">
    <property type="nucleotide sequence ID" value="NZ_JAAAWN010000053.1"/>
</dbReference>
<dbReference type="Proteomes" id="UP000470213">
    <property type="component" value="Unassembled WGS sequence"/>
</dbReference>
<evidence type="ECO:0000313" key="1">
    <source>
        <dbReference type="EMBL" id="NDV93221.1"/>
    </source>
</evidence>
<dbReference type="AlphaFoldDB" id="A0A7X5LPL8"/>
<dbReference type="EMBL" id="JAAAWN010000053">
    <property type="protein sequence ID" value="NDV93221.1"/>
    <property type="molecule type" value="Genomic_DNA"/>
</dbReference>
<gene>
    <name evidence="1" type="ORF">GTH32_18790</name>
</gene>